<evidence type="ECO:0000313" key="2">
    <source>
        <dbReference type="Proteomes" id="UP000244336"/>
    </source>
</evidence>
<dbReference type="Gramene" id="PUZ59643">
    <property type="protein sequence ID" value="PUZ59643"/>
    <property type="gene ID" value="GQ55_4G058800"/>
</dbReference>
<accession>A0A2T7DVN6</accession>
<gene>
    <name evidence="1" type="ORF">GQ55_4G058800</name>
</gene>
<name>A0A2T7DVN6_9POAL</name>
<proteinExistence type="predicted"/>
<evidence type="ECO:0000313" key="1">
    <source>
        <dbReference type="EMBL" id="PUZ59643.1"/>
    </source>
</evidence>
<protein>
    <submittedName>
        <fullName evidence="1">Uncharacterized protein</fullName>
    </submittedName>
</protein>
<keyword evidence="2" id="KW-1185">Reference proteome</keyword>
<reference evidence="1 2" key="1">
    <citation type="submission" date="2018-04" db="EMBL/GenBank/DDBJ databases">
        <title>WGS assembly of Panicum hallii var. hallii HAL2.</title>
        <authorList>
            <person name="Lovell J."/>
            <person name="Jenkins J."/>
            <person name="Lowry D."/>
            <person name="Mamidi S."/>
            <person name="Sreedasyam A."/>
            <person name="Weng X."/>
            <person name="Barry K."/>
            <person name="Bonette J."/>
            <person name="Campitelli B."/>
            <person name="Daum C."/>
            <person name="Gordon S."/>
            <person name="Gould B."/>
            <person name="Lipzen A."/>
            <person name="MacQueen A."/>
            <person name="Palacio-Mejia J."/>
            <person name="Plott C."/>
            <person name="Shakirov E."/>
            <person name="Shu S."/>
            <person name="Yoshinaga Y."/>
            <person name="Zane M."/>
            <person name="Rokhsar D."/>
            <person name="Grimwood J."/>
            <person name="Schmutz J."/>
            <person name="Juenger T."/>
        </authorList>
    </citation>
    <scope>NUCLEOTIDE SEQUENCE [LARGE SCALE GENOMIC DNA]</scope>
    <source>
        <strain evidence="2">cv. HAL2</strain>
    </source>
</reference>
<dbReference type="AlphaFoldDB" id="A0A2T7DVN6"/>
<organism evidence="1 2">
    <name type="scientific">Panicum hallii var. hallii</name>
    <dbReference type="NCBI Taxonomy" id="1504633"/>
    <lineage>
        <taxon>Eukaryota</taxon>
        <taxon>Viridiplantae</taxon>
        <taxon>Streptophyta</taxon>
        <taxon>Embryophyta</taxon>
        <taxon>Tracheophyta</taxon>
        <taxon>Spermatophyta</taxon>
        <taxon>Magnoliopsida</taxon>
        <taxon>Liliopsida</taxon>
        <taxon>Poales</taxon>
        <taxon>Poaceae</taxon>
        <taxon>PACMAD clade</taxon>
        <taxon>Panicoideae</taxon>
        <taxon>Panicodae</taxon>
        <taxon>Paniceae</taxon>
        <taxon>Panicinae</taxon>
        <taxon>Panicum</taxon>
        <taxon>Panicum sect. Panicum</taxon>
    </lineage>
</organism>
<dbReference type="Proteomes" id="UP000244336">
    <property type="component" value="Chromosome 4"/>
</dbReference>
<sequence>MGKRYRIRTKIFKAHKLTFNDISTIAQIPQSHSYILPSQILTKSSQHLPPRTPKSAHS</sequence>
<dbReference type="EMBL" id="CM009752">
    <property type="protein sequence ID" value="PUZ59643.1"/>
    <property type="molecule type" value="Genomic_DNA"/>
</dbReference>